<dbReference type="GO" id="GO:0005886">
    <property type="term" value="C:plasma membrane"/>
    <property type="evidence" value="ECO:0007669"/>
    <property type="project" value="UniProtKB-SubCell"/>
</dbReference>
<evidence type="ECO:0000256" key="1">
    <source>
        <dbReference type="ARBA" id="ARBA00004651"/>
    </source>
</evidence>
<dbReference type="Gene3D" id="1.10.287.950">
    <property type="entry name" value="Methyl-accepting chemotaxis protein"/>
    <property type="match status" value="1"/>
</dbReference>
<evidence type="ECO:0000313" key="13">
    <source>
        <dbReference type="EMBL" id="SEO56760.1"/>
    </source>
</evidence>
<feature type="compositionally biased region" description="Basic and acidic residues" evidence="11">
    <location>
        <begin position="371"/>
        <end position="380"/>
    </location>
</feature>
<dbReference type="Pfam" id="PF00015">
    <property type="entry name" value="MCPsignal"/>
    <property type="match status" value="1"/>
</dbReference>
<dbReference type="STRING" id="406100.SAMN04488052_101737"/>
<dbReference type="GO" id="GO:0004888">
    <property type="term" value="F:transmembrane signaling receptor activity"/>
    <property type="evidence" value="ECO:0007669"/>
    <property type="project" value="InterPro"/>
</dbReference>
<feature type="domain" description="Methyl-accepting transducer" evidence="12">
    <location>
        <begin position="97"/>
        <end position="317"/>
    </location>
</feature>
<evidence type="ECO:0000256" key="3">
    <source>
        <dbReference type="ARBA" id="ARBA00022481"/>
    </source>
</evidence>
<accession>A0A1H8QRA6</accession>
<dbReference type="SMART" id="SM00283">
    <property type="entry name" value="MA"/>
    <property type="match status" value="1"/>
</dbReference>
<keyword evidence="7" id="KW-0472">Membrane</keyword>
<keyword evidence="6" id="KW-1133">Transmembrane helix</keyword>
<dbReference type="PRINTS" id="PR00260">
    <property type="entry name" value="CHEMTRNSDUCR"/>
</dbReference>
<dbReference type="PANTHER" id="PTHR32089:SF39">
    <property type="entry name" value="METHYL-ACCEPTING CHEMOTAXIS PROTEIN HLYB"/>
    <property type="match status" value="1"/>
</dbReference>
<evidence type="ECO:0000256" key="11">
    <source>
        <dbReference type="SAM" id="MobiDB-lite"/>
    </source>
</evidence>
<sequence>MKPAAARVFIASGITVMLAVVAWWQPALAAPAVLAAGALWAVLGRLSSDGEWSRPGAVDRDDALERELRGFLDDMNESLNAEFRQIRDDLGQIRSLVTDAVQQINASFVGVNEKTQEQSELAERVMQTSSEDDADGSLGIRQFVNETESILENYVEMVVQMSRHSVDAAHAIDDIVSQMDAIGGLLQDIRGIAKQTDLLALNASIEAARAGEAGRGFAVVAEQVRVLAEQANTFNDQIAEQVSSARGIIDHAKSSVSEMASQDMNESLNARNRISTMMQDLEALDQRVDQGVARISALTGAIDGHVQDAVRALQFEDISTQLLDNSAKGVDGLDHYLAGIRGVVAEVTDDAAGADYARRLRDARTALAQQREAREQERRSLRSVSQSDMDAGDVELF</sequence>
<protein>
    <submittedName>
        <fullName evidence="13">Methyl-accepting chemotaxis protein</fullName>
    </submittedName>
</protein>
<evidence type="ECO:0000313" key="14">
    <source>
        <dbReference type="Proteomes" id="UP000199657"/>
    </source>
</evidence>
<dbReference type="Proteomes" id="UP000199657">
    <property type="component" value="Unassembled WGS sequence"/>
</dbReference>
<dbReference type="GO" id="GO:0007165">
    <property type="term" value="P:signal transduction"/>
    <property type="evidence" value="ECO:0007669"/>
    <property type="project" value="UniProtKB-KW"/>
</dbReference>
<name>A0A1H8QRA6_9GAMM</name>
<evidence type="ECO:0000256" key="8">
    <source>
        <dbReference type="ARBA" id="ARBA00023224"/>
    </source>
</evidence>
<dbReference type="GO" id="GO:0006935">
    <property type="term" value="P:chemotaxis"/>
    <property type="evidence" value="ECO:0007669"/>
    <property type="project" value="UniProtKB-KW"/>
</dbReference>
<evidence type="ECO:0000256" key="9">
    <source>
        <dbReference type="ARBA" id="ARBA00029447"/>
    </source>
</evidence>
<dbReference type="PANTHER" id="PTHR32089">
    <property type="entry name" value="METHYL-ACCEPTING CHEMOTAXIS PROTEIN MCPB"/>
    <property type="match status" value="1"/>
</dbReference>
<keyword evidence="5" id="KW-0812">Transmembrane</keyword>
<dbReference type="OrthoDB" id="5573670at2"/>
<dbReference type="EMBL" id="FOEG01000001">
    <property type="protein sequence ID" value="SEO56760.1"/>
    <property type="molecule type" value="Genomic_DNA"/>
</dbReference>
<evidence type="ECO:0000256" key="5">
    <source>
        <dbReference type="ARBA" id="ARBA00022692"/>
    </source>
</evidence>
<keyword evidence="4" id="KW-0145">Chemotaxis</keyword>
<comment type="subcellular location">
    <subcellularLocation>
        <location evidence="1">Cell membrane</location>
        <topology evidence="1">Multi-pass membrane protein</topology>
    </subcellularLocation>
</comment>
<keyword evidence="8 10" id="KW-0807">Transducer</keyword>
<evidence type="ECO:0000256" key="7">
    <source>
        <dbReference type="ARBA" id="ARBA00023136"/>
    </source>
</evidence>
<gene>
    <name evidence="13" type="ORF">SAMN04488052_101737</name>
</gene>
<dbReference type="PROSITE" id="PS50111">
    <property type="entry name" value="CHEMOTAXIS_TRANSDUC_2"/>
    <property type="match status" value="1"/>
</dbReference>
<evidence type="ECO:0000259" key="12">
    <source>
        <dbReference type="PROSITE" id="PS50111"/>
    </source>
</evidence>
<keyword evidence="3" id="KW-0488">Methylation</keyword>
<keyword evidence="14" id="KW-1185">Reference proteome</keyword>
<comment type="similarity">
    <text evidence="9">Belongs to the methyl-accepting chemotaxis (MCP) protein family.</text>
</comment>
<feature type="region of interest" description="Disordered" evidence="11">
    <location>
        <begin position="370"/>
        <end position="397"/>
    </location>
</feature>
<reference evidence="13 14" key="1">
    <citation type="submission" date="2016-10" db="EMBL/GenBank/DDBJ databases">
        <authorList>
            <person name="de Groot N.N."/>
        </authorList>
    </citation>
    <scope>NUCLEOTIDE SEQUENCE [LARGE SCALE GENOMIC DNA]</scope>
    <source>
        <strain evidence="13 14">CGMCC 1.6291</strain>
    </source>
</reference>
<evidence type="ECO:0000256" key="4">
    <source>
        <dbReference type="ARBA" id="ARBA00022500"/>
    </source>
</evidence>
<dbReference type="InterPro" id="IPR004090">
    <property type="entry name" value="Chemotax_Me-accpt_rcpt"/>
</dbReference>
<dbReference type="SUPFAM" id="SSF58104">
    <property type="entry name" value="Methyl-accepting chemotaxis protein (MCP) signaling domain"/>
    <property type="match status" value="1"/>
</dbReference>
<proteinExistence type="inferred from homology"/>
<dbReference type="AlphaFoldDB" id="A0A1H8QRA6"/>
<evidence type="ECO:0000256" key="6">
    <source>
        <dbReference type="ARBA" id="ARBA00022989"/>
    </source>
</evidence>
<evidence type="ECO:0000256" key="2">
    <source>
        <dbReference type="ARBA" id="ARBA00022475"/>
    </source>
</evidence>
<evidence type="ECO:0000256" key="10">
    <source>
        <dbReference type="PROSITE-ProRule" id="PRU00284"/>
    </source>
</evidence>
<keyword evidence="2" id="KW-1003">Cell membrane</keyword>
<organism evidence="13 14">
    <name type="scientific">Aquisalimonas asiatica</name>
    <dbReference type="NCBI Taxonomy" id="406100"/>
    <lineage>
        <taxon>Bacteria</taxon>
        <taxon>Pseudomonadati</taxon>
        <taxon>Pseudomonadota</taxon>
        <taxon>Gammaproteobacteria</taxon>
        <taxon>Chromatiales</taxon>
        <taxon>Ectothiorhodospiraceae</taxon>
        <taxon>Aquisalimonas</taxon>
    </lineage>
</organism>
<dbReference type="InterPro" id="IPR004089">
    <property type="entry name" value="MCPsignal_dom"/>
</dbReference>
<dbReference type="RefSeq" id="WP_091639998.1">
    <property type="nucleotide sequence ID" value="NZ_FOEG01000001.1"/>
</dbReference>